<organism evidence="1">
    <name type="scientific">Culex pipiens</name>
    <name type="common">House mosquito</name>
    <dbReference type="NCBI Taxonomy" id="7175"/>
    <lineage>
        <taxon>Eukaryota</taxon>
        <taxon>Metazoa</taxon>
        <taxon>Ecdysozoa</taxon>
        <taxon>Arthropoda</taxon>
        <taxon>Hexapoda</taxon>
        <taxon>Insecta</taxon>
        <taxon>Pterygota</taxon>
        <taxon>Neoptera</taxon>
        <taxon>Endopterygota</taxon>
        <taxon>Diptera</taxon>
        <taxon>Nematocera</taxon>
        <taxon>Culicoidea</taxon>
        <taxon>Culicidae</taxon>
        <taxon>Culicinae</taxon>
        <taxon>Culicini</taxon>
        <taxon>Culex</taxon>
        <taxon>Culex</taxon>
    </lineage>
</organism>
<protein>
    <submittedName>
        <fullName evidence="1">(northern house mosquito) hypothetical protein</fullName>
    </submittedName>
</protein>
<dbReference type="EMBL" id="HBUE01078163">
    <property type="protein sequence ID" value="CAG6476274.1"/>
    <property type="molecule type" value="Transcribed_RNA"/>
</dbReference>
<reference evidence="1" key="1">
    <citation type="submission" date="2021-05" db="EMBL/GenBank/DDBJ databases">
        <authorList>
            <person name="Alioto T."/>
            <person name="Alioto T."/>
            <person name="Gomez Garrido J."/>
        </authorList>
    </citation>
    <scope>NUCLEOTIDE SEQUENCE</scope>
</reference>
<proteinExistence type="predicted"/>
<dbReference type="AlphaFoldDB" id="A0A8D8BI38"/>
<name>A0A8D8BI38_CULPI</name>
<evidence type="ECO:0000313" key="1">
    <source>
        <dbReference type="EMBL" id="CAG6476274.1"/>
    </source>
</evidence>
<accession>A0A8D8BI38</accession>
<sequence>MTTRNARLVEAELVVVMVVAAMLAGTRNDLLRHVPDGFGRVAAVDLRRRTAVAVAEDCPVVDQSDEDLPRRGVATFRGDFDTVTGECHMVRPLVPVPELR</sequence>